<feature type="region of interest" description="Disordered" evidence="1">
    <location>
        <begin position="47"/>
        <end position="94"/>
    </location>
</feature>
<gene>
    <name evidence="2" type="ORF">BJP34_13885</name>
</gene>
<dbReference type="EMBL" id="CP017599">
    <property type="protein sequence ID" value="AOX00399.1"/>
    <property type="molecule type" value="Genomic_DNA"/>
</dbReference>
<dbReference type="Pfam" id="PF06051">
    <property type="entry name" value="DUF928"/>
    <property type="match status" value="1"/>
</dbReference>
<protein>
    <recommendedName>
        <fullName evidence="4">DUF928 domain-containing protein</fullName>
    </recommendedName>
</protein>
<organism evidence="2 3">
    <name type="scientific">Moorena producens PAL-8-15-08-1</name>
    <dbReference type="NCBI Taxonomy" id="1458985"/>
    <lineage>
        <taxon>Bacteria</taxon>
        <taxon>Bacillati</taxon>
        <taxon>Cyanobacteriota</taxon>
        <taxon>Cyanophyceae</taxon>
        <taxon>Coleofasciculales</taxon>
        <taxon>Coleofasciculaceae</taxon>
        <taxon>Moorena</taxon>
    </lineage>
</organism>
<name>A0A1D8TRY7_9CYAN</name>
<proteinExistence type="predicted"/>
<evidence type="ECO:0008006" key="4">
    <source>
        <dbReference type="Google" id="ProtNLM"/>
    </source>
</evidence>
<reference evidence="3" key="1">
    <citation type="submission" date="2016-10" db="EMBL/GenBank/DDBJ databases">
        <title>Comparative genomics uncovers the prolific and rare metabolic potential of the cyanobacterial genus Moorea.</title>
        <authorList>
            <person name="Leao T."/>
            <person name="Castelao G."/>
            <person name="Korobeynikov A."/>
            <person name="Monroe E.A."/>
            <person name="Podell S."/>
            <person name="Glukhov E."/>
            <person name="Allen E."/>
            <person name="Gerwick W.H."/>
            <person name="Gerwick L."/>
        </authorList>
    </citation>
    <scope>NUCLEOTIDE SEQUENCE [LARGE SCALE GENOMIC DNA]</scope>
    <source>
        <strain evidence="3">PAL-8-15-08-1</strain>
    </source>
</reference>
<evidence type="ECO:0000313" key="3">
    <source>
        <dbReference type="Proteomes" id="UP000177870"/>
    </source>
</evidence>
<evidence type="ECO:0000256" key="1">
    <source>
        <dbReference type="SAM" id="MobiDB-lite"/>
    </source>
</evidence>
<accession>A0A1D8TRY7</accession>
<feature type="compositionally biased region" description="Low complexity" evidence="1">
    <location>
        <begin position="51"/>
        <end position="66"/>
    </location>
</feature>
<dbReference type="RefSeq" id="WP_070392860.1">
    <property type="nucleotide sequence ID" value="NZ_CP017599.1"/>
</dbReference>
<dbReference type="OrthoDB" id="467321at2"/>
<dbReference type="Proteomes" id="UP000177870">
    <property type="component" value="Chromosome"/>
</dbReference>
<dbReference type="KEGG" id="mpro:BJP34_13885"/>
<dbReference type="AlphaFoldDB" id="A0A1D8TRY7"/>
<sequence length="288" mass="31459">MKNTANIINLFGRTTWACTTSILIVLLFCTLTPKPSYSQGLQSVNGQVADSNHNSSETQNSSQNSSAKRSRLRFIPPTDSAPRKSNGSGSRGGCEQLPSELVTLLIPSKEVAAQTISGHPRFLWYLSEPVDVPIVFTLVDTVEHQTIFEKKIDSAEVGMISVELPENSPQLIANPPGLEAKDRNIYMWFVTLECDRENPSNNSYHTSWIERVSPPPELEQKLAAVAANTNSSTSELLHQQAIIYAEAGAWFDALDALYQAQAANPNDSSIRADFIALLEQVGLGSVAQ</sequence>
<dbReference type="InterPro" id="IPR010328">
    <property type="entry name" value="DUF928"/>
</dbReference>
<dbReference type="STRING" id="1458985.BJP34_13885"/>
<evidence type="ECO:0000313" key="2">
    <source>
        <dbReference type="EMBL" id="AOX00399.1"/>
    </source>
</evidence>